<reference evidence="3 4" key="1">
    <citation type="submission" date="2011-01" db="EMBL/GenBank/DDBJ databases">
        <title>Complete sequence of Pseudoxanthomonas suwonensis 11-1.</title>
        <authorList>
            <consortium name="US DOE Joint Genome Institute"/>
            <person name="Lucas S."/>
            <person name="Copeland A."/>
            <person name="Lapidus A."/>
            <person name="Cheng J.-F."/>
            <person name="Goodwin L."/>
            <person name="Pitluck S."/>
            <person name="Teshima H."/>
            <person name="Detter J.C."/>
            <person name="Han C."/>
            <person name="Tapia R."/>
            <person name="Land M."/>
            <person name="Hauser L."/>
            <person name="Kyrpides N."/>
            <person name="Ivanova N."/>
            <person name="Ovchinnikova G."/>
            <person name="Siebers A.K."/>
            <person name="Allgaier M."/>
            <person name="Thelen M.P."/>
            <person name="Hugenholtz P."/>
            <person name="Gladden J."/>
            <person name="Woyke T."/>
        </authorList>
    </citation>
    <scope>NUCLEOTIDE SEQUENCE [LARGE SCALE GENOMIC DNA]</scope>
    <source>
        <strain evidence="4">11-1</strain>
    </source>
</reference>
<keyword evidence="2" id="KW-0812">Transmembrane</keyword>
<accession>E6WQY2</accession>
<dbReference type="EMBL" id="CP002446">
    <property type="protein sequence ID" value="ADV26654.1"/>
    <property type="molecule type" value="Genomic_DNA"/>
</dbReference>
<proteinExistence type="predicted"/>
<sequence>MAGNLPEQPRRDQAGADTPRPSYYVRNPWRNVGAGAFAGASTVLTVTTLFYALGRIPLALVGLSLLVAALAFGFGMYARRRAARIDASIFGGDR</sequence>
<keyword evidence="2" id="KW-1133">Transmembrane helix</keyword>
<dbReference type="STRING" id="743721.Psesu_0801"/>
<dbReference type="KEGG" id="psu:Psesu_0801"/>
<dbReference type="OrthoDB" id="5986833at2"/>
<evidence type="ECO:0000313" key="4">
    <source>
        <dbReference type="Proteomes" id="UP000008632"/>
    </source>
</evidence>
<protein>
    <submittedName>
        <fullName evidence="3">Uncharacterized protein</fullName>
    </submittedName>
</protein>
<feature type="transmembrane region" description="Helical" evidence="2">
    <location>
        <begin position="58"/>
        <end position="78"/>
    </location>
</feature>
<evidence type="ECO:0000313" key="3">
    <source>
        <dbReference type="EMBL" id="ADV26654.1"/>
    </source>
</evidence>
<dbReference type="Proteomes" id="UP000008632">
    <property type="component" value="Chromosome"/>
</dbReference>
<keyword evidence="2" id="KW-0472">Membrane</keyword>
<dbReference type="AlphaFoldDB" id="E6WQY2"/>
<dbReference type="HOGENOM" id="CLU_2384019_0_0_6"/>
<keyword evidence="4" id="KW-1185">Reference proteome</keyword>
<organism evidence="3 4">
    <name type="scientific">Pseudoxanthomonas suwonensis (strain 11-1)</name>
    <dbReference type="NCBI Taxonomy" id="743721"/>
    <lineage>
        <taxon>Bacteria</taxon>
        <taxon>Pseudomonadati</taxon>
        <taxon>Pseudomonadota</taxon>
        <taxon>Gammaproteobacteria</taxon>
        <taxon>Lysobacterales</taxon>
        <taxon>Lysobacteraceae</taxon>
        <taxon>Pseudoxanthomonas</taxon>
    </lineage>
</organism>
<name>E6WQY2_PSEUU</name>
<evidence type="ECO:0000256" key="2">
    <source>
        <dbReference type="SAM" id="Phobius"/>
    </source>
</evidence>
<feature type="region of interest" description="Disordered" evidence="1">
    <location>
        <begin position="1"/>
        <end position="22"/>
    </location>
</feature>
<dbReference type="RefSeq" id="WP_013534484.1">
    <property type="nucleotide sequence ID" value="NC_014924.1"/>
</dbReference>
<feature type="transmembrane region" description="Helical" evidence="2">
    <location>
        <begin position="32"/>
        <end position="52"/>
    </location>
</feature>
<evidence type="ECO:0000256" key="1">
    <source>
        <dbReference type="SAM" id="MobiDB-lite"/>
    </source>
</evidence>
<gene>
    <name evidence="3" type="ordered locus">Psesu_0801</name>
</gene>